<dbReference type="Gene3D" id="3.30.420.10">
    <property type="entry name" value="Ribonuclease H-like superfamily/Ribonuclease H"/>
    <property type="match status" value="1"/>
</dbReference>
<dbReference type="GO" id="GO:0004523">
    <property type="term" value="F:RNA-DNA hybrid ribonuclease activity"/>
    <property type="evidence" value="ECO:0007669"/>
    <property type="project" value="InterPro"/>
</dbReference>
<reference evidence="2" key="1">
    <citation type="journal article" date="2015" name="Nature">
        <title>Complex archaea that bridge the gap between prokaryotes and eukaryotes.</title>
        <authorList>
            <person name="Spang A."/>
            <person name="Saw J.H."/>
            <person name="Jorgensen S.L."/>
            <person name="Zaremba-Niedzwiedzka K."/>
            <person name="Martijn J."/>
            <person name="Lind A.E."/>
            <person name="van Eijk R."/>
            <person name="Schleper C."/>
            <person name="Guy L."/>
            <person name="Ettema T.J."/>
        </authorList>
    </citation>
    <scope>NUCLEOTIDE SEQUENCE</scope>
</reference>
<dbReference type="InterPro" id="IPR036397">
    <property type="entry name" value="RNaseH_sf"/>
</dbReference>
<comment type="caution">
    <text evidence="2">The sequence shown here is derived from an EMBL/GenBank/DDBJ whole genome shotgun (WGS) entry which is preliminary data.</text>
</comment>
<sequence>MPKIYVDANPSYAAYVIDGGGSDHTRLPPGHTAMEAEYLAVIYGLNQFFLKWNKELDARQYNMTKESKDTDEGFFKVATPSEETPRQLPPPILICSDNEVVVKQLSRQYHIGNARLRKLAQQVWQMCQNLEVKFEWVSRKENLAGKMLP</sequence>
<accession>A0A0F9P4G4</accession>
<dbReference type="EMBL" id="LAZR01003350">
    <property type="protein sequence ID" value="KKN19277.1"/>
    <property type="molecule type" value="Genomic_DNA"/>
</dbReference>
<evidence type="ECO:0000313" key="2">
    <source>
        <dbReference type="EMBL" id="KKN19277.1"/>
    </source>
</evidence>
<name>A0A0F9P4G4_9ZZZZ</name>
<dbReference type="SUPFAM" id="SSF53098">
    <property type="entry name" value="Ribonuclease H-like"/>
    <property type="match status" value="1"/>
</dbReference>
<dbReference type="GO" id="GO:0003676">
    <property type="term" value="F:nucleic acid binding"/>
    <property type="evidence" value="ECO:0007669"/>
    <property type="project" value="InterPro"/>
</dbReference>
<organism evidence="2">
    <name type="scientific">marine sediment metagenome</name>
    <dbReference type="NCBI Taxonomy" id="412755"/>
    <lineage>
        <taxon>unclassified sequences</taxon>
        <taxon>metagenomes</taxon>
        <taxon>ecological metagenomes</taxon>
    </lineage>
</organism>
<dbReference type="InterPro" id="IPR002156">
    <property type="entry name" value="RNaseH_domain"/>
</dbReference>
<dbReference type="Pfam" id="PF13456">
    <property type="entry name" value="RVT_3"/>
    <property type="match status" value="1"/>
</dbReference>
<gene>
    <name evidence="2" type="ORF">LCGC14_0947420</name>
</gene>
<dbReference type="InterPro" id="IPR012337">
    <property type="entry name" value="RNaseH-like_sf"/>
</dbReference>
<feature type="domain" description="RNase H type-1" evidence="1">
    <location>
        <begin position="91"/>
        <end position="144"/>
    </location>
</feature>
<proteinExistence type="predicted"/>
<dbReference type="AlphaFoldDB" id="A0A0F9P4G4"/>
<protein>
    <recommendedName>
        <fullName evidence="1">RNase H type-1 domain-containing protein</fullName>
    </recommendedName>
</protein>
<evidence type="ECO:0000259" key="1">
    <source>
        <dbReference type="Pfam" id="PF13456"/>
    </source>
</evidence>